<dbReference type="CDD" id="cd04502">
    <property type="entry name" value="SGNH_hydrolase_like_7"/>
    <property type="match status" value="1"/>
</dbReference>
<dbReference type="SUPFAM" id="SSF52266">
    <property type="entry name" value="SGNH hydrolase"/>
    <property type="match status" value="1"/>
</dbReference>
<dbReference type="Gene3D" id="3.40.50.1110">
    <property type="entry name" value="SGNH hydrolase"/>
    <property type="match status" value="1"/>
</dbReference>
<name>A0AAE3R074_9BACT</name>
<dbReference type="EMBL" id="JASJOS010000022">
    <property type="protein sequence ID" value="MDJ1485723.1"/>
    <property type="molecule type" value="Genomic_DNA"/>
</dbReference>
<dbReference type="InterPro" id="IPR051532">
    <property type="entry name" value="Ester_Hydrolysis_Enzymes"/>
</dbReference>
<dbReference type="InterPro" id="IPR036514">
    <property type="entry name" value="SGNH_hydro_sf"/>
</dbReference>
<evidence type="ECO:0000313" key="2">
    <source>
        <dbReference type="EMBL" id="MDJ1485723.1"/>
    </source>
</evidence>
<reference evidence="2" key="1">
    <citation type="submission" date="2023-05" db="EMBL/GenBank/DDBJ databases">
        <authorList>
            <person name="Zhang X."/>
        </authorList>
    </citation>
    <scope>NUCLEOTIDE SEQUENCE</scope>
    <source>
        <strain evidence="2">YF14B1</strain>
    </source>
</reference>
<comment type="caution">
    <text evidence="2">The sequence shown here is derived from an EMBL/GenBank/DDBJ whole genome shotgun (WGS) entry which is preliminary data.</text>
</comment>
<dbReference type="PANTHER" id="PTHR30383">
    <property type="entry name" value="THIOESTERASE 1/PROTEASE 1/LYSOPHOSPHOLIPASE L1"/>
    <property type="match status" value="1"/>
</dbReference>
<dbReference type="Pfam" id="PF13472">
    <property type="entry name" value="Lipase_GDSL_2"/>
    <property type="match status" value="1"/>
</dbReference>
<evidence type="ECO:0000259" key="1">
    <source>
        <dbReference type="Pfam" id="PF13472"/>
    </source>
</evidence>
<dbReference type="GO" id="GO:0004622">
    <property type="term" value="F:phosphatidylcholine lysophospholipase activity"/>
    <property type="evidence" value="ECO:0007669"/>
    <property type="project" value="TreeGrafter"/>
</dbReference>
<dbReference type="RefSeq" id="WP_313988650.1">
    <property type="nucleotide sequence ID" value="NZ_JASJOS010000022.1"/>
</dbReference>
<dbReference type="Proteomes" id="UP001241110">
    <property type="component" value="Unassembled WGS sequence"/>
</dbReference>
<proteinExistence type="predicted"/>
<sequence length="197" mass="22698">MFWFEDEVKSLEKKKFPDPLKKKIVFYGSSSVRLWGDIAASFPGHNILNLGFGGSTLAACAWYFERVVVPYHPQSLIIYAGDNDLGDGRHPEEVLLFLVALIEKASLSLKDANVSFLSIKPSIARWDIIDRIRYTNQIIEKEIHSRSRWHYIDVFTPMLDANGYPRKELFQEDGLHLSVKGYQVWQEVIGQNLHIIF</sequence>
<keyword evidence="2" id="KW-0378">Hydrolase</keyword>
<evidence type="ECO:0000313" key="3">
    <source>
        <dbReference type="Proteomes" id="UP001241110"/>
    </source>
</evidence>
<dbReference type="InterPro" id="IPR013830">
    <property type="entry name" value="SGNH_hydro"/>
</dbReference>
<dbReference type="PANTHER" id="PTHR30383:SF5">
    <property type="entry name" value="SGNH HYDROLASE-TYPE ESTERASE DOMAIN-CONTAINING PROTEIN"/>
    <property type="match status" value="1"/>
</dbReference>
<gene>
    <name evidence="2" type="ORF">QNI16_34905</name>
</gene>
<dbReference type="AlphaFoldDB" id="A0AAE3R074"/>
<accession>A0AAE3R074</accession>
<organism evidence="2 3">
    <name type="scientific">Xanthocytophaga flava</name>
    <dbReference type="NCBI Taxonomy" id="3048013"/>
    <lineage>
        <taxon>Bacteria</taxon>
        <taxon>Pseudomonadati</taxon>
        <taxon>Bacteroidota</taxon>
        <taxon>Cytophagia</taxon>
        <taxon>Cytophagales</taxon>
        <taxon>Rhodocytophagaceae</taxon>
        <taxon>Xanthocytophaga</taxon>
    </lineage>
</organism>
<feature type="domain" description="SGNH hydrolase-type esterase" evidence="1">
    <location>
        <begin position="33"/>
        <end position="184"/>
    </location>
</feature>
<protein>
    <submittedName>
        <fullName evidence="2">SGNH/GDSL hydrolase family protein</fullName>
    </submittedName>
</protein>